<dbReference type="PRINTS" id="PR00111">
    <property type="entry name" value="ABHYDROLASE"/>
</dbReference>
<proteinExistence type="predicted"/>
<protein>
    <recommendedName>
        <fullName evidence="1">AB hydrolase-1 domain-containing protein</fullName>
    </recommendedName>
</protein>
<dbReference type="PANTHER" id="PTHR43689">
    <property type="entry name" value="HYDROLASE"/>
    <property type="match status" value="1"/>
</dbReference>
<dbReference type="PANTHER" id="PTHR43689:SF57">
    <property type="entry name" value="ALPHA_BETA-HYDROLASES SUPERFAMILY PROTEIN"/>
    <property type="match status" value="1"/>
</dbReference>
<evidence type="ECO:0000313" key="2">
    <source>
        <dbReference type="EMBL" id="KAJ3691138.1"/>
    </source>
</evidence>
<dbReference type="Proteomes" id="UP001210211">
    <property type="component" value="Unassembled WGS sequence"/>
</dbReference>
<dbReference type="Gene3D" id="3.40.50.1820">
    <property type="entry name" value="alpha/beta hydrolase"/>
    <property type="match status" value="1"/>
</dbReference>
<dbReference type="EMBL" id="JAMRDG010000002">
    <property type="protein sequence ID" value="KAJ3691138.1"/>
    <property type="molecule type" value="Genomic_DNA"/>
</dbReference>
<dbReference type="Pfam" id="PF00561">
    <property type="entry name" value="Abhydrolase_1"/>
    <property type="match status" value="1"/>
</dbReference>
<sequence length="459" mass="52363">MYLFSNNTMSFLRTAGHALNLTVSFIVFSILDVLDIILCYVYKIIDYAIESEWKQCYCTAGKDAIIMPEAVGPKVLHVSCKKLQVEDVSDTLYERASVVMDMSRKPVEPTPATFKVSWAIAEMIRGKMDRQKPKERRIPCWSDCDCNVCNSWSCESAGSSTLYVHVEGPEDKSEVKENIIFIHGFISSSAFWTETVFPVLSETTRSSYRLFAVDLLGFGRSPKPADSLYTLREHVEMIEKSVIEKYKIKQFHIVAHSLGSVLALALAVKYPNAIKSLTLLSPPYFPVPKGEEAAASQYVMRQVAPRRVWPPIAFGASMACWYEHVSRTICLTICKHHRIWDFIFKTLTRHRMKTYLIEAFMCHTHNAAWHTLHNIICGSPTKMERYLDIVRDKLSCTVNVFHGEHDELVPVECSHAVGSKIPRAHVKVYEKKDHITVIVGQERLFARELEEIWKNASSK</sequence>
<organism evidence="2 3">
    <name type="scientific">Rhynchospora tenuis</name>
    <dbReference type="NCBI Taxonomy" id="198213"/>
    <lineage>
        <taxon>Eukaryota</taxon>
        <taxon>Viridiplantae</taxon>
        <taxon>Streptophyta</taxon>
        <taxon>Embryophyta</taxon>
        <taxon>Tracheophyta</taxon>
        <taxon>Spermatophyta</taxon>
        <taxon>Magnoliopsida</taxon>
        <taxon>Liliopsida</taxon>
        <taxon>Poales</taxon>
        <taxon>Cyperaceae</taxon>
        <taxon>Cyperoideae</taxon>
        <taxon>Rhynchosporeae</taxon>
        <taxon>Rhynchospora</taxon>
    </lineage>
</organism>
<dbReference type="InterPro" id="IPR029058">
    <property type="entry name" value="AB_hydrolase_fold"/>
</dbReference>
<dbReference type="AlphaFoldDB" id="A0AAD5ZCS1"/>
<name>A0AAD5ZCS1_9POAL</name>
<evidence type="ECO:0000259" key="1">
    <source>
        <dbReference type="Pfam" id="PF00561"/>
    </source>
</evidence>
<gene>
    <name evidence="2" type="ORF">LUZ61_020302</name>
</gene>
<dbReference type="InterPro" id="IPR000073">
    <property type="entry name" value="AB_hydrolase_1"/>
</dbReference>
<reference evidence="2 3" key="1">
    <citation type="journal article" date="2022" name="Cell">
        <title>Repeat-based holocentromeres influence genome architecture and karyotype evolution.</title>
        <authorList>
            <person name="Hofstatter P.G."/>
            <person name="Thangavel G."/>
            <person name="Lux T."/>
            <person name="Neumann P."/>
            <person name="Vondrak T."/>
            <person name="Novak P."/>
            <person name="Zhang M."/>
            <person name="Costa L."/>
            <person name="Castellani M."/>
            <person name="Scott A."/>
            <person name="Toegelov H."/>
            <person name="Fuchs J."/>
            <person name="Mata-Sucre Y."/>
            <person name="Dias Y."/>
            <person name="Vanzela A.L.L."/>
            <person name="Huettel B."/>
            <person name="Almeida C.C.S."/>
            <person name="Simkova H."/>
            <person name="Souza G."/>
            <person name="Pedrosa-Harand A."/>
            <person name="Macas J."/>
            <person name="Mayer K.F.X."/>
            <person name="Houben A."/>
            <person name="Marques A."/>
        </authorList>
    </citation>
    <scope>NUCLEOTIDE SEQUENCE [LARGE SCALE GENOMIC DNA]</scope>
    <source>
        <strain evidence="2">RhyTen1mFocal</strain>
    </source>
</reference>
<feature type="domain" description="AB hydrolase-1" evidence="1">
    <location>
        <begin position="179"/>
        <end position="440"/>
    </location>
</feature>
<accession>A0AAD5ZCS1</accession>
<keyword evidence="3" id="KW-1185">Reference proteome</keyword>
<evidence type="ECO:0000313" key="3">
    <source>
        <dbReference type="Proteomes" id="UP001210211"/>
    </source>
</evidence>
<dbReference type="SUPFAM" id="SSF53474">
    <property type="entry name" value="alpha/beta-Hydrolases"/>
    <property type="match status" value="1"/>
</dbReference>
<comment type="caution">
    <text evidence="2">The sequence shown here is derived from an EMBL/GenBank/DDBJ whole genome shotgun (WGS) entry which is preliminary data.</text>
</comment>